<reference evidence="3 4" key="1">
    <citation type="journal article" date="2014" name="Genome Announc.">
        <title>Draft genome sequence of the pathogenic fungus Scedosporium apiospermum.</title>
        <authorList>
            <person name="Vandeputte P."/>
            <person name="Ghamrawi S."/>
            <person name="Rechenmann M."/>
            <person name="Iltis A."/>
            <person name="Giraud S."/>
            <person name="Fleury M."/>
            <person name="Thornton C."/>
            <person name="Delhaes L."/>
            <person name="Meyer W."/>
            <person name="Papon N."/>
            <person name="Bouchara J.P."/>
        </authorList>
    </citation>
    <scope>NUCLEOTIDE SEQUENCE [LARGE SCALE GENOMIC DNA]</scope>
    <source>
        <strain evidence="3 4">IHEM 14462</strain>
    </source>
</reference>
<feature type="region of interest" description="Disordered" evidence="1">
    <location>
        <begin position="320"/>
        <end position="352"/>
    </location>
</feature>
<dbReference type="OMA" id="LTQACFN"/>
<evidence type="ECO:0000256" key="2">
    <source>
        <dbReference type="SAM" id="SignalP"/>
    </source>
</evidence>
<feature type="chain" id="PRO_5001775519" description="Ricin B lectin domain-containing protein" evidence="2">
    <location>
        <begin position="19"/>
        <end position="557"/>
    </location>
</feature>
<proteinExistence type="predicted"/>
<evidence type="ECO:0008006" key="5">
    <source>
        <dbReference type="Google" id="ProtNLM"/>
    </source>
</evidence>
<feature type="compositionally biased region" description="Gly residues" evidence="1">
    <location>
        <begin position="243"/>
        <end position="269"/>
    </location>
</feature>
<keyword evidence="2" id="KW-0732">Signal</keyword>
<sequence>MISKLSVLLAYANAVALAGPAKTSRAVDQLNQASFEEAQQRDETATRAFSDVQITTSDGRCLFVDLLSGDFRANLTPLQVAACGSTDGQGWDVITAGKHNNQAGAALLVNTLSQACVSFDPRRAADSQVHLFSCGGRADGSGEVSNSQLFDFDGSAGPLALTPQNAQNQCLTVNGNVVAIAGCDAANANQAFTIAGAAASAGGRNVQEYAATGDDNKGNAGNGDEAVVDDGQAGSGNQTDSGNNGGIGRGNGQGNGQGNGRGNGRVRGNGRGRDRGQGGNQATDCAPVRVVTVTEIIEVSAPTAADSAVATETDAAAATETAVATDSEEAPETTAEAATTADETGAASTTDEAAAVTSAQADATTTAAVALDDILTVNPTEAVPVSRAGGTLNPTAAAEAHQFDNTATRAFTGVQIRSPEGQCLFVDPTAGDFRQNLIPVQLVECTGSPNEKFDIVTAGRHNNANGAALIVSSLMNGCISFDGRRQAGDTVTIFSCGGRASGEGETNSGQLVPFNGQTELAFAPVSENGRICLVDGAGRVDSAACTGDNSQVFTIVA</sequence>
<evidence type="ECO:0000313" key="4">
    <source>
        <dbReference type="Proteomes" id="UP000028545"/>
    </source>
</evidence>
<accession>A0A084GDB6</accession>
<dbReference type="OrthoDB" id="5383818at2759"/>
<evidence type="ECO:0000256" key="1">
    <source>
        <dbReference type="SAM" id="MobiDB-lite"/>
    </source>
</evidence>
<feature type="compositionally biased region" description="Low complexity" evidence="1">
    <location>
        <begin position="210"/>
        <end position="224"/>
    </location>
</feature>
<feature type="compositionally biased region" description="Low complexity" evidence="1">
    <location>
        <begin position="332"/>
        <end position="352"/>
    </location>
</feature>
<dbReference type="VEuPathDB" id="FungiDB:SAPIO_CDS2138"/>
<keyword evidence="4" id="KW-1185">Reference proteome</keyword>
<dbReference type="GeneID" id="27721210"/>
<dbReference type="Proteomes" id="UP000028545">
    <property type="component" value="Unassembled WGS sequence"/>
</dbReference>
<dbReference type="HOGENOM" id="CLU_023261_0_0_1"/>
<dbReference type="CDD" id="cd00161">
    <property type="entry name" value="beta-trefoil_Ricin-like"/>
    <property type="match status" value="1"/>
</dbReference>
<gene>
    <name evidence="3" type="ORF">SAPIO_CDS2138</name>
</gene>
<dbReference type="RefSeq" id="XP_016645127.1">
    <property type="nucleotide sequence ID" value="XM_016785249.1"/>
</dbReference>
<dbReference type="Gene3D" id="2.80.10.50">
    <property type="match status" value="2"/>
</dbReference>
<feature type="signal peptide" evidence="2">
    <location>
        <begin position="1"/>
        <end position="18"/>
    </location>
</feature>
<name>A0A084GDB6_PSEDA</name>
<dbReference type="AlphaFoldDB" id="A0A084GDB6"/>
<dbReference type="KEGG" id="sapo:SAPIO_CDS2138"/>
<dbReference type="SUPFAM" id="SSF50370">
    <property type="entry name" value="Ricin B-like lectins"/>
    <property type="match status" value="2"/>
</dbReference>
<dbReference type="EMBL" id="JOWA01000085">
    <property type="protein sequence ID" value="KEZ45328.1"/>
    <property type="molecule type" value="Genomic_DNA"/>
</dbReference>
<organism evidence="3 4">
    <name type="scientific">Pseudallescheria apiosperma</name>
    <name type="common">Scedosporium apiospermum</name>
    <dbReference type="NCBI Taxonomy" id="563466"/>
    <lineage>
        <taxon>Eukaryota</taxon>
        <taxon>Fungi</taxon>
        <taxon>Dikarya</taxon>
        <taxon>Ascomycota</taxon>
        <taxon>Pezizomycotina</taxon>
        <taxon>Sordariomycetes</taxon>
        <taxon>Hypocreomycetidae</taxon>
        <taxon>Microascales</taxon>
        <taxon>Microascaceae</taxon>
        <taxon>Scedosporium</taxon>
    </lineage>
</organism>
<dbReference type="PROSITE" id="PS50231">
    <property type="entry name" value="RICIN_B_LECTIN"/>
    <property type="match status" value="2"/>
</dbReference>
<feature type="region of interest" description="Disordered" evidence="1">
    <location>
        <begin position="210"/>
        <end position="283"/>
    </location>
</feature>
<protein>
    <recommendedName>
        <fullName evidence="5">Ricin B lectin domain-containing protein</fullName>
    </recommendedName>
</protein>
<comment type="caution">
    <text evidence="3">The sequence shown here is derived from an EMBL/GenBank/DDBJ whole genome shotgun (WGS) entry which is preliminary data.</text>
</comment>
<evidence type="ECO:0000313" key="3">
    <source>
        <dbReference type="EMBL" id="KEZ45328.1"/>
    </source>
</evidence>
<dbReference type="InterPro" id="IPR035992">
    <property type="entry name" value="Ricin_B-like_lectins"/>
</dbReference>